<keyword evidence="5" id="KW-1185">Reference proteome</keyword>
<dbReference type="STRING" id="1862672.BO225_02180"/>
<dbReference type="CDD" id="cd02440">
    <property type="entry name" value="AdoMet_MTases"/>
    <property type="match status" value="1"/>
</dbReference>
<comment type="caution">
    <text evidence="4">The sequence shown here is derived from an EMBL/GenBank/DDBJ whole genome shotgun (WGS) entry which is preliminary data.</text>
</comment>
<feature type="domain" description="Methyltransferase small" evidence="3">
    <location>
        <begin position="28"/>
        <end position="191"/>
    </location>
</feature>
<dbReference type="AlphaFoldDB" id="A0A1U7NPW5"/>
<dbReference type="RefSeq" id="WP_076340644.1">
    <property type="nucleotide sequence ID" value="NZ_CAJTMI010000001.1"/>
</dbReference>
<reference evidence="4 5" key="1">
    <citation type="submission" date="2016-11" db="EMBL/GenBank/DDBJ databases">
        <title>Description of two novel members of the family Erysipelotrichaceae: Ileibacterium lipovorans gen. nov., sp. nov. and Dubosiella newyorkensis, gen. nov., sp. nov.</title>
        <authorList>
            <person name="Cox L.M."/>
            <person name="Sohn J."/>
            <person name="Tyrrell K.L."/>
            <person name="Citron D.M."/>
            <person name="Lawson P.A."/>
            <person name="Patel N.B."/>
            <person name="Iizumi T."/>
            <person name="Perez-Perez G.I."/>
            <person name="Goldstein E.J."/>
            <person name="Blaser M.J."/>
        </authorList>
    </citation>
    <scope>NUCLEOTIDE SEQUENCE [LARGE SCALE GENOMIC DNA]</scope>
    <source>
        <strain evidence="4 5">NYU-BL-A4</strain>
    </source>
</reference>
<sequence length="196" mass="22192">MAHYFTDQSEVEDRPFEIHFDLMDRSFSLHSNLGVFSKDKLDEGTRLLLENVLKEQEPPKNCLDLGCGIGVVSIVLKSFWDTKMTLIDVNDRALSLAKENMGSHHFEGEFFLKDRVDTGEYACIVCNPPIRIGKKPMYALLDSALSHLEQGGHLWIVIRKSHGAQSAIKHFEEQGCEVEKVDSKKGYWVLKITPGV</sequence>
<dbReference type="PANTHER" id="PTHR47816:SF4">
    <property type="entry name" value="RIBOSOMAL RNA SMALL SUBUNIT METHYLTRANSFERASE C"/>
    <property type="match status" value="1"/>
</dbReference>
<keyword evidence="1 4" id="KW-0489">Methyltransferase</keyword>
<accession>A0A1U7NPW5</accession>
<gene>
    <name evidence="4" type="ORF">BO225_02180</name>
</gene>
<dbReference type="PANTHER" id="PTHR47816">
    <property type="entry name" value="RIBOSOMAL RNA SMALL SUBUNIT METHYLTRANSFERASE C"/>
    <property type="match status" value="1"/>
</dbReference>
<dbReference type="InterPro" id="IPR007848">
    <property type="entry name" value="Small_mtfrase_dom"/>
</dbReference>
<dbReference type="EMBL" id="MPKA01000044">
    <property type="protein sequence ID" value="OLU47671.1"/>
    <property type="molecule type" value="Genomic_DNA"/>
</dbReference>
<dbReference type="OrthoDB" id="9764961at2"/>
<evidence type="ECO:0000259" key="3">
    <source>
        <dbReference type="Pfam" id="PF05175"/>
    </source>
</evidence>
<evidence type="ECO:0000256" key="2">
    <source>
        <dbReference type="ARBA" id="ARBA00022679"/>
    </source>
</evidence>
<dbReference type="Proteomes" id="UP000186705">
    <property type="component" value="Unassembled WGS sequence"/>
</dbReference>
<dbReference type="GO" id="GO:0008757">
    <property type="term" value="F:S-adenosylmethionine-dependent methyltransferase activity"/>
    <property type="evidence" value="ECO:0007669"/>
    <property type="project" value="InterPro"/>
</dbReference>
<dbReference type="InterPro" id="IPR029063">
    <property type="entry name" value="SAM-dependent_MTases_sf"/>
</dbReference>
<proteinExistence type="predicted"/>
<dbReference type="Gene3D" id="3.40.50.150">
    <property type="entry name" value="Vaccinia Virus protein VP39"/>
    <property type="match status" value="1"/>
</dbReference>
<protein>
    <submittedName>
        <fullName evidence="4">16S rRNA methyltransferase</fullName>
    </submittedName>
</protein>
<name>A0A1U7NPW5_9FIRM</name>
<keyword evidence="2 4" id="KW-0808">Transferase</keyword>
<organism evidence="4 5">
    <name type="scientific">Dubosiella newyorkensis</name>
    <dbReference type="NCBI Taxonomy" id="1862672"/>
    <lineage>
        <taxon>Bacteria</taxon>
        <taxon>Bacillati</taxon>
        <taxon>Bacillota</taxon>
        <taxon>Erysipelotrichia</taxon>
        <taxon>Erysipelotrichales</taxon>
        <taxon>Erysipelotrichaceae</taxon>
        <taxon>Dubosiella</taxon>
    </lineage>
</organism>
<dbReference type="GO" id="GO:0032259">
    <property type="term" value="P:methylation"/>
    <property type="evidence" value="ECO:0007669"/>
    <property type="project" value="UniProtKB-KW"/>
</dbReference>
<dbReference type="GeneID" id="78274754"/>
<dbReference type="InterPro" id="IPR046977">
    <property type="entry name" value="RsmC/RlmG"/>
</dbReference>
<evidence type="ECO:0000313" key="5">
    <source>
        <dbReference type="Proteomes" id="UP000186705"/>
    </source>
</evidence>
<dbReference type="SUPFAM" id="SSF53335">
    <property type="entry name" value="S-adenosyl-L-methionine-dependent methyltransferases"/>
    <property type="match status" value="1"/>
</dbReference>
<evidence type="ECO:0000313" key="4">
    <source>
        <dbReference type="EMBL" id="OLU47671.1"/>
    </source>
</evidence>
<dbReference type="Pfam" id="PF05175">
    <property type="entry name" value="MTS"/>
    <property type="match status" value="1"/>
</dbReference>
<evidence type="ECO:0000256" key="1">
    <source>
        <dbReference type="ARBA" id="ARBA00022603"/>
    </source>
</evidence>